<keyword evidence="2" id="KW-0808">Transferase</keyword>
<evidence type="ECO:0000313" key="16">
    <source>
        <dbReference type="EMBL" id="SHF71868.1"/>
    </source>
</evidence>
<dbReference type="Proteomes" id="UP000184170">
    <property type="component" value="Unassembled WGS sequence"/>
</dbReference>
<dbReference type="InterPro" id="IPR002173">
    <property type="entry name" value="Carboh/pur_kinase_PfkB_CS"/>
</dbReference>
<protein>
    <recommendedName>
        <fullName evidence="12">2-dehydro-3-deoxygluconokinase</fullName>
        <ecNumber evidence="11">2.7.1.45</ecNumber>
    </recommendedName>
    <alternativeName>
        <fullName evidence="13">2-keto-3-deoxygluconokinase</fullName>
    </alternativeName>
    <alternativeName>
        <fullName evidence="14">3-deoxy-2-oxo-D-gluconate kinase</fullName>
    </alternativeName>
    <alternativeName>
        <fullName evidence="8">KDG kinase</fullName>
    </alternativeName>
</protein>
<evidence type="ECO:0000256" key="1">
    <source>
        <dbReference type="ARBA" id="ARBA00010688"/>
    </source>
</evidence>
<sequence length="328" mass="35693">MRNKEKIVKIAAVGEVMVELAPQKVQSGGATLMAQSFAGDTYNTAVYMARNGVEVGYVTLLGDDLFSEQMLEQMRLEGIDTSAIVRRPGRCPGLYAIQNSADGERQFTYWRGESPARELFAEADARAPLQSYLQGMDYLYLSGITAAIMAPQAREHLLAFLAEFRRGGGRVAFDSNYRPRLWHSRDEARQVVAAFLEQTDIALLTFEDEQALWGDRNAGRCLERNGRYRLAELVLKRGADSVLLHYDGELSAIAVPPVSEIVDTTGAGDAFNAGYLAARLQGEEPESAVSAGNRCAAAVIRHRGAIIPAAQYACGVSSGGQPARLVRA</sequence>
<comment type="pathway">
    <text evidence="7">Carbohydrate acid metabolism; 2-dehydro-3-deoxy-D-gluconate degradation; D-glyceraldehyde 3-phosphate and pyruvate from 2-dehydro-3-deoxy-D-gluconate: step 1/2.</text>
</comment>
<comment type="similarity">
    <text evidence="1">Belongs to the carbohydrate kinase PfkB family.</text>
</comment>
<comment type="catalytic activity">
    <reaction evidence="9">
        <text>2-dehydro-3-deoxy-D-gluconate + ATP = 2-dehydro-3-deoxy-6-phospho-D-gluconate + ADP + H(+)</text>
        <dbReference type="Rhea" id="RHEA:14797"/>
        <dbReference type="ChEBI" id="CHEBI:15378"/>
        <dbReference type="ChEBI" id="CHEBI:30616"/>
        <dbReference type="ChEBI" id="CHEBI:57569"/>
        <dbReference type="ChEBI" id="CHEBI:57990"/>
        <dbReference type="ChEBI" id="CHEBI:456216"/>
        <dbReference type="EC" id="2.7.1.45"/>
    </reaction>
</comment>
<evidence type="ECO:0000256" key="6">
    <source>
        <dbReference type="ARBA" id="ARBA00023277"/>
    </source>
</evidence>
<gene>
    <name evidence="16" type="ORF">SAMN04487965_2530</name>
</gene>
<dbReference type="InterPro" id="IPR050306">
    <property type="entry name" value="PfkB_Carbo_kinase"/>
</dbReference>
<dbReference type="CDD" id="cd01166">
    <property type="entry name" value="KdgK"/>
    <property type="match status" value="1"/>
</dbReference>
<evidence type="ECO:0000256" key="2">
    <source>
        <dbReference type="ARBA" id="ARBA00022679"/>
    </source>
</evidence>
<feature type="domain" description="Carbohydrate kinase PfkB" evidence="15">
    <location>
        <begin position="9"/>
        <end position="308"/>
    </location>
</feature>
<comment type="function">
    <text evidence="10">Catalyzes the phosphorylation of 2-keto-3-deoxygluconate (KDG) to produce 2-keto-3-deoxy-6-phosphogluconate (KDPG).</text>
</comment>
<dbReference type="PROSITE" id="PS00584">
    <property type="entry name" value="PFKB_KINASES_2"/>
    <property type="match status" value="1"/>
</dbReference>
<reference evidence="17" key="1">
    <citation type="submission" date="2016-11" db="EMBL/GenBank/DDBJ databases">
        <authorList>
            <person name="Varghese N."/>
            <person name="Submissions S."/>
        </authorList>
    </citation>
    <scope>NUCLEOTIDE SEQUENCE [LARGE SCALE GENOMIC DNA]</scope>
    <source>
        <strain evidence="17">CGMCC 1.7063</strain>
    </source>
</reference>
<dbReference type="InterPro" id="IPR011611">
    <property type="entry name" value="PfkB_dom"/>
</dbReference>
<keyword evidence="4 16" id="KW-0418">Kinase</keyword>
<dbReference type="EC" id="2.7.1.45" evidence="11"/>
<dbReference type="PANTHER" id="PTHR43085">
    <property type="entry name" value="HEXOKINASE FAMILY MEMBER"/>
    <property type="match status" value="1"/>
</dbReference>
<dbReference type="PANTHER" id="PTHR43085:SF15">
    <property type="entry name" value="2-DEHYDRO-3-DEOXYGLUCONOKINASE"/>
    <property type="match status" value="1"/>
</dbReference>
<dbReference type="STRING" id="494016.SAMN04487965_2530"/>
<dbReference type="OrthoDB" id="9776822at2"/>
<organism evidence="16 17">
    <name type="scientific">Microbulbifer donghaiensis</name>
    <dbReference type="NCBI Taxonomy" id="494016"/>
    <lineage>
        <taxon>Bacteria</taxon>
        <taxon>Pseudomonadati</taxon>
        <taxon>Pseudomonadota</taxon>
        <taxon>Gammaproteobacteria</taxon>
        <taxon>Cellvibrionales</taxon>
        <taxon>Microbulbiferaceae</taxon>
        <taxon>Microbulbifer</taxon>
    </lineage>
</organism>
<evidence type="ECO:0000256" key="14">
    <source>
        <dbReference type="ARBA" id="ARBA00080545"/>
    </source>
</evidence>
<dbReference type="FunFam" id="3.40.1190.20:FF:000011">
    <property type="entry name" value="2-dehydro-3-deoxygluconokinase, putative"/>
    <property type="match status" value="1"/>
</dbReference>
<keyword evidence="5" id="KW-0067">ATP-binding</keyword>
<dbReference type="GO" id="GO:0008673">
    <property type="term" value="F:2-dehydro-3-deoxygluconokinase activity"/>
    <property type="evidence" value="ECO:0007669"/>
    <property type="project" value="UniProtKB-EC"/>
</dbReference>
<dbReference type="GO" id="GO:0019698">
    <property type="term" value="P:D-galacturonate catabolic process"/>
    <property type="evidence" value="ECO:0007669"/>
    <property type="project" value="TreeGrafter"/>
</dbReference>
<evidence type="ECO:0000256" key="10">
    <source>
        <dbReference type="ARBA" id="ARBA00054997"/>
    </source>
</evidence>
<dbReference type="GO" id="GO:0005524">
    <property type="term" value="F:ATP binding"/>
    <property type="evidence" value="ECO:0007669"/>
    <property type="project" value="UniProtKB-KW"/>
</dbReference>
<evidence type="ECO:0000256" key="12">
    <source>
        <dbReference type="ARBA" id="ARBA00067931"/>
    </source>
</evidence>
<dbReference type="Gene3D" id="3.40.1190.20">
    <property type="match status" value="1"/>
</dbReference>
<accession>A0A1M5DXV9</accession>
<evidence type="ECO:0000256" key="11">
    <source>
        <dbReference type="ARBA" id="ARBA00066369"/>
    </source>
</evidence>
<dbReference type="GO" id="GO:0042840">
    <property type="term" value="P:D-glucuronate catabolic process"/>
    <property type="evidence" value="ECO:0007669"/>
    <property type="project" value="TreeGrafter"/>
</dbReference>
<keyword evidence="3" id="KW-0547">Nucleotide-binding</keyword>
<dbReference type="SUPFAM" id="SSF53613">
    <property type="entry name" value="Ribokinase-like"/>
    <property type="match status" value="1"/>
</dbReference>
<evidence type="ECO:0000256" key="4">
    <source>
        <dbReference type="ARBA" id="ARBA00022777"/>
    </source>
</evidence>
<evidence type="ECO:0000256" key="7">
    <source>
        <dbReference type="ARBA" id="ARBA00043951"/>
    </source>
</evidence>
<dbReference type="Pfam" id="PF00294">
    <property type="entry name" value="PfkB"/>
    <property type="match status" value="1"/>
</dbReference>
<evidence type="ECO:0000256" key="5">
    <source>
        <dbReference type="ARBA" id="ARBA00022840"/>
    </source>
</evidence>
<dbReference type="AlphaFoldDB" id="A0A1M5DXV9"/>
<evidence type="ECO:0000256" key="8">
    <source>
        <dbReference type="ARBA" id="ARBA00044254"/>
    </source>
</evidence>
<evidence type="ECO:0000256" key="9">
    <source>
        <dbReference type="ARBA" id="ARBA00050729"/>
    </source>
</evidence>
<keyword evidence="17" id="KW-1185">Reference proteome</keyword>
<name>A0A1M5DXV9_9GAMM</name>
<keyword evidence="6" id="KW-0119">Carbohydrate metabolism</keyword>
<evidence type="ECO:0000259" key="15">
    <source>
        <dbReference type="Pfam" id="PF00294"/>
    </source>
</evidence>
<evidence type="ECO:0000256" key="13">
    <source>
        <dbReference type="ARBA" id="ARBA00075711"/>
    </source>
</evidence>
<dbReference type="EMBL" id="FQVA01000003">
    <property type="protein sequence ID" value="SHF71868.1"/>
    <property type="molecule type" value="Genomic_DNA"/>
</dbReference>
<dbReference type="InterPro" id="IPR029056">
    <property type="entry name" value="Ribokinase-like"/>
</dbReference>
<dbReference type="GO" id="GO:0006974">
    <property type="term" value="P:DNA damage response"/>
    <property type="evidence" value="ECO:0007669"/>
    <property type="project" value="TreeGrafter"/>
</dbReference>
<evidence type="ECO:0000313" key="17">
    <source>
        <dbReference type="Proteomes" id="UP000184170"/>
    </source>
</evidence>
<evidence type="ECO:0000256" key="3">
    <source>
        <dbReference type="ARBA" id="ARBA00022741"/>
    </source>
</evidence>
<proteinExistence type="inferred from homology"/>
<dbReference type="GO" id="GO:0005829">
    <property type="term" value="C:cytosol"/>
    <property type="evidence" value="ECO:0007669"/>
    <property type="project" value="TreeGrafter"/>
</dbReference>